<sequence length="150" mass="16503">MREPRCERMYVPKKRRDRKRRDKDENCCVGCVDDCASYCAICGPAAALTALLTFLRAPTVAPGDDPAAPRPQGRAAALMYGAVRRYRVAVSPRRPACCPYTPSCSTYAVKALHQHGALRGGLLTLGRLTRCRPAAALHRGLHDPVPERHH</sequence>
<dbReference type="EMBL" id="VAWE01000002">
    <property type="protein sequence ID" value="TLQ39454.1"/>
    <property type="molecule type" value="Genomic_DNA"/>
</dbReference>
<evidence type="ECO:0000313" key="2">
    <source>
        <dbReference type="Proteomes" id="UP000305921"/>
    </source>
</evidence>
<comment type="caution">
    <text evidence="1">The sequence shown here is derived from an EMBL/GenBank/DDBJ whole genome shotgun (WGS) entry which is preliminary data.</text>
</comment>
<dbReference type="PANTHER" id="PTHR33383:SF1">
    <property type="entry name" value="MEMBRANE PROTEIN INSERTION EFFICIENCY FACTOR-RELATED"/>
    <property type="match status" value="1"/>
</dbReference>
<keyword evidence="2" id="KW-1185">Reference proteome</keyword>
<dbReference type="SMART" id="SM01234">
    <property type="entry name" value="Haemolytic"/>
    <property type="match status" value="1"/>
</dbReference>
<organism evidence="1 2">
    <name type="scientific">Streptomyces marianii</name>
    <dbReference type="NCBI Taxonomy" id="1817406"/>
    <lineage>
        <taxon>Bacteria</taxon>
        <taxon>Bacillati</taxon>
        <taxon>Actinomycetota</taxon>
        <taxon>Actinomycetes</taxon>
        <taxon>Kitasatosporales</taxon>
        <taxon>Streptomycetaceae</taxon>
        <taxon>Streptomyces</taxon>
    </lineage>
</organism>
<evidence type="ECO:0000313" key="1">
    <source>
        <dbReference type="EMBL" id="TLQ39454.1"/>
    </source>
</evidence>
<accession>A0A5R9DUL3</accession>
<dbReference type="InterPro" id="IPR002696">
    <property type="entry name" value="Membr_insert_effic_factor_YidD"/>
</dbReference>
<dbReference type="Proteomes" id="UP000305921">
    <property type="component" value="Unassembled WGS sequence"/>
</dbReference>
<dbReference type="NCBIfam" id="TIGR00278">
    <property type="entry name" value="membrane protein insertion efficiency factor YidD"/>
    <property type="match status" value="1"/>
</dbReference>
<gene>
    <name evidence="1" type="ORF">FEF34_39490</name>
</gene>
<name>A0A5R9DUL3_9ACTN</name>
<reference evidence="1 2" key="1">
    <citation type="submission" date="2019-05" db="EMBL/GenBank/DDBJ databases">
        <title>Streptomyces marianii sp. nov., a novel marine actinomycete from southern coast of India.</title>
        <authorList>
            <person name="Iniyan A.M."/>
            <person name="Wink J."/>
            <person name="Ramprasad E."/>
            <person name="Ramana C.V."/>
            <person name="Bunk B."/>
            <person name="Sproer C."/>
            <person name="Joseph F.-J.R.S."/>
            <person name="Vincent S.G.P."/>
        </authorList>
    </citation>
    <scope>NUCLEOTIDE SEQUENCE [LARGE SCALE GENOMIC DNA]</scope>
    <source>
        <strain evidence="1 2">ICN19</strain>
    </source>
</reference>
<dbReference type="PANTHER" id="PTHR33383">
    <property type="entry name" value="MEMBRANE PROTEIN INSERTION EFFICIENCY FACTOR-RELATED"/>
    <property type="match status" value="1"/>
</dbReference>
<proteinExistence type="predicted"/>
<dbReference type="OrthoDB" id="9801753at2"/>
<dbReference type="Pfam" id="PF01809">
    <property type="entry name" value="YidD"/>
    <property type="match status" value="1"/>
</dbReference>
<protein>
    <submittedName>
        <fullName evidence="1">Membrane protein insertion efficiency factor YidD</fullName>
    </submittedName>
</protein>
<dbReference type="AlphaFoldDB" id="A0A5R9DUL3"/>